<protein>
    <submittedName>
        <fullName evidence="1">Esterase</fullName>
    </submittedName>
</protein>
<dbReference type="PANTHER" id="PTHR35602:SF3">
    <property type="entry name" value="ESTERASE YQIA"/>
    <property type="match status" value="1"/>
</dbReference>
<dbReference type="KEGG" id="acom:CEW83_13215"/>
<dbReference type="Pfam" id="PF05728">
    <property type="entry name" value="UPF0227"/>
    <property type="match status" value="1"/>
</dbReference>
<evidence type="ECO:0000313" key="1">
    <source>
        <dbReference type="EMBL" id="AWI76058.1"/>
    </source>
</evidence>
<dbReference type="RefSeq" id="WP_108949761.1">
    <property type="nucleotide sequence ID" value="NZ_CP022187.1"/>
</dbReference>
<gene>
    <name evidence="1" type="ORF">CEW83_13215</name>
</gene>
<accession>A0A2U8GRH6</accession>
<organism evidence="1 2">
    <name type="scientific">Parazoarcus communis</name>
    <dbReference type="NCBI Taxonomy" id="41977"/>
    <lineage>
        <taxon>Bacteria</taxon>
        <taxon>Pseudomonadati</taxon>
        <taxon>Pseudomonadota</taxon>
        <taxon>Betaproteobacteria</taxon>
        <taxon>Rhodocyclales</taxon>
        <taxon>Zoogloeaceae</taxon>
        <taxon>Parazoarcus</taxon>
    </lineage>
</organism>
<dbReference type="InterPro" id="IPR008886">
    <property type="entry name" value="UPF0227/Esterase_YqiA"/>
</dbReference>
<dbReference type="EMBL" id="CP022187">
    <property type="protein sequence ID" value="AWI76058.1"/>
    <property type="molecule type" value="Genomic_DNA"/>
</dbReference>
<sequence>MIIYLHGFRSAPASIKAQALRHHMSGRGLGDAFWCEQLPVSAREAIALIEAQISRAQRDSRGIPPTVVGSSLGGYYATWLAERHGLRAVVVNPAVIAPLSLEAYIGRQSNLYTDEHFDFTQAHIDELREIDVPVITRPERYWLLAETGDEVLDYRHAVSKYVGARQTVLPGGDHGFSRWTDYLDDVLHFAGLA</sequence>
<dbReference type="PANTHER" id="PTHR35602">
    <property type="entry name" value="ESTERASE YQIA-RELATED"/>
    <property type="match status" value="1"/>
</dbReference>
<dbReference type="AlphaFoldDB" id="A0A2U8GRH6"/>
<name>A0A2U8GRH6_9RHOO</name>
<dbReference type="InterPro" id="IPR029058">
    <property type="entry name" value="AB_hydrolase_fold"/>
</dbReference>
<reference evidence="1 2" key="1">
    <citation type="submission" date="2017-06" db="EMBL/GenBank/DDBJ databases">
        <title>Azoarcus.</title>
        <authorList>
            <person name="Woo J.-H."/>
            <person name="Kim H.-S."/>
        </authorList>
    </citation>
    <scope>NUCLEOTIDE SEQUENCE [LARGE SCALE GENOMIC DNA]</scope>
    <source>
        <strain evidence="1 2">TSPY31</strain>
    </source>
</reference>
<dbReference type="Proteomes" id="UP000244930">
    <property type="component" value="Chromosome"/>
</dbReference>
<dbReference type="SUPFAM" id="SSF53474">
    <property type="entry name" value="alpha/beta-Hydrolases"/>
    <property type="match status" value="1"/>
</dbReference>
<dbReference type="Gene3D" id="3.40.50.1820">
    <property type="entry name" value="alpha/beta hydrolase"/>
    <property type="match status" value="1"/>
</dbReference>
<evidence type="ECO:0000313" key="2">
    <source>
        <dbReference type="Proteomes" id="UP000244930"/>
    </source>
</evidence>
<keyword evidence="2" id="KW-1185">Reference proteome</keyword>
<proteinExistence type="predicted"/>